<dbReference type="InterPro" id="IPR001258">
    <property type="entry name" value="NHL_repeat"/>
</dbReference>
<feature type="transmembrane region" description="Helical" evidence="3">
    <location>
        <begin position="1434"/>
        <end position="1456"/>
    </location>
</feature>
<dbReference type="SUPFAM" id="SSF81321">
    <property type="entry name" value="Family A G protein-coupled receptor-like"/>
    <property type="match status" value="1"/>
</dbReference>
<feature type="signal peptide" evidence="4">
    <location>
        <begin position="1"/>
        <end position="23"/>
    </location>
</feature>
<keyword evidence="4" id="KW-0732">Signal</keyword>
<proteinExistence type="predicted"/>
<reference evidence="5" key="1">
    <citation type="journal article" date="2008" name="Science">
        <title>Massive horizontal gene transfer in bdelloid rotifers.</title>
        <authorList>
            <person name="Gladyshev E.A."/>
            <person name="Meselson M.S."/>
            <person name="Arkhipova I.R."/>
        </authorList>
    </citation>
    <scope>NUCLEOTIDE SEQUENCE</scope>
</reference>
<feature type="repeat" description="NHL" evidence="2">
    <location>
        <begin position="472"/>
        <end position="511"/>
    </location>
</feature>
<dbReference type="PANTHER" id="PTHR24104">
    <property type="entry name" value="E3 UBIQUITIN-PROTEIN LIGASE NHLRC1-RELATED"/>
    <property type="match status" value="1"/>
</dbReference>
<evidence type="ECO:0000313" key="5">
    <source>
        <dbReference type="EMBL" id="ACD54717.1"/>
    </source>
</evidence>
<feature type="transmembrane region" description="Helical" evidence="3">
    <location>
        <begin position="1349"/>
        <end position="1367"/>
    </location>
</feature>
<dbReference type="GO" id="GO:0008270">
    <property type="term" value="F:zinc ion binding"/>
    <property type="evidence" value="ECO:0007669"/>
    <property type="project" value="UniProtKB-KW"/>
</dbReference>
<dbReference type="InterPro" id="IPR050952">
    <property type="entry name" value="TRIM-NHL_E3_ligases"/>
</dbReference>
<dbReference type="EMBL" id="EU643480">
    <property type="protein sequence ID" value="ACD54717.1"/>
    <property type="molecule type" value="Genomic_DNA"/>
</dbReference>
<accession>B3G4G9</accession>
<keyword evidence="3" id="KW-1133">Transmembrane helix</keyword>
<dbReference type="GO" id="GO:0061630">
    <property type="term" value="F:ubiquitin protein ligase activity"/>
    <property type="evidence" value="ECO:0007669"/>
    <property type="project" value="TreeGrafter"/>
</dbReference>
<keyword evidence="1" id="KW-0677">Repeat</keyword>
<dbReference type="Gene3D" id="2.120.10.30">
    <property type="entry name" value="TolB, C-terminal domain"/>
    <property type="match status" value="4"/>
</dbReference>
<evidence type="ECO:0000256" key="1">
    <source>
        <dbReference type="ARBA" id="ARBA00022737"/>
    </source>
</evidence>
<dbReference type="GO" id="GO:0000209">
    <property type="term" value="P:protein polyubiquitination"/>
    <property type="evidence" value="ECO:0007669"/>
    <property type="project" value="TreeGrafter"/>
</dbReference>
<protein>
    <submittedName>
        <fullName evidence="5">NHL repeat containing protein-like protein</fullName>
    </submittedName>
</protein>
<dbReference type="Gene3D" id="1.20.1070.10">
    <property type="entry name" value="Rhodopsin 7-helix transmembrane proteins"/>
    <property type="match status" value="1"/>
</dbReference>
<dbReference type="SUPFAM" id="SSF101898">
    <property type="entry name" value="NHL repeat"/>
    <property type="match status" value="3"/>
</dbReference>
<keyword evidence="3" id="KW-0472">Membrane</keyword>
<evidence type="ECO:0000256" key="3">
    <source>
        <dbReference type="SAM" id="Phobius"/>
    </source>
</evidence>
<feature type="transmembrane region" description="Helical" evidence="3">
    <location>
        <begin position="1265"/>
        <end position="1287"/>
    </location>
</feature>
<keyword evidence="3" id="KW-0812">Transmembrane</keyword>
<dbReference type="InterPro" id="IPR011042">
    <property type="entry name" value="6-blade_b-propeller_TolB-like"/>
</dbReference>
<feature type="transmembrane region" description="Helical" evidence="3">
    <location>
        <begin position="1230"/>
        <end position="1253"/>
    </location>
</feature>
<feature type="chain" id="PRO_5002788702" evidence="4">
    <location>
        <begin position="24"/>
        <end position="1464"/>
    </location>
</feature>
<evidence type="ECO:0000256" key="4">
    <source>
        <dbReference type="SAM" id="SignalP"/>
    </source>
</evidence>
<organism evidence="5">
    <name type="scientific">Adineta vaga</name>
    <name type="common">Rotifer</name>
    <name type="synonym">Callidina vaga</name>
    <dbReference type="NCBI Taxonomy" id="104782"/>
    <lineage>
        <taxon>Eukaryota</taxon>
        <taxon>Metazoa</taxon>
        <taxon>Spiralia</taxon>
        <taxon>Gnathifera</taxon>
        <taxon>Rotifera</taxon>
        <taxon>Eurotatoria</taxon>
        <taxon>Bdelloidea</taxon>
        <taxon>Adinetida</taxon>
        <taxon>Adinetidae</taxon>
        <taxon>Adineta</taxon>
    </lineage>
</organism>
<dbReference type="PROSITE" id="PS51125">
    <property type="entry name" value="NHL"/>
    <property type="match status" value="1"/>
</dbReference>
<evidence type="ECO:0000256" key="2">
    <source>
        <dbReference type="PROSITE-ProRule" id="PRU00504"/>
    </source>
</evidence>
<dbReference type="CDD" id="cd05819">
    <property type="entry name" value="NHL"/>
    <property type="match status" value="3"/>
</dbReference>
<sequence length="1464" mass="166900">MWNLNHFIIIFLLFLIFNNEALATSTNQPNLSTTAVWDRNGITIANRSIVGDYPRVIFVDINNTIYVTNQGKILIWHNDSINPTKIMPVNFSSSMGLFVTLNGNIYVNDGLFSGQVKRWTLKTNTSDIVMNVYSSCYSLFVDINDNLYCSIHMYNRVVKRDLTSSSMETITVAGTGRPGYESNELENPRGIFVDTNFDLYVADCFNNRVQLFQLGETNAITVAGQGSVDSALVLYCPNDIILDSDKYLWILEQTNFRIVREGPYGFRCIIGCYRQGSQSNRLDSSFTFGMNGFGNIFVADVGNHRVQKFQLIKITPAVPFNQPRFCQTATWNRYAITIANQSIVGKDPTVMFVDTKNTIYGANYEKSEILIWHNDSLTPTKIISGNFSHPSSLFVTLNGDIYIDDGDVGNQVKRLKSNTNTFDNVMNVYSSCYGLFVDINDNLYCSMLYHHQVVKRDLNSPSMEMITVAGTGTKGFNFSELNGPLGIFVDINLDIFVADCSNHRIQLFQSGEKNAKIIVGFDFALSLVKDISLSYPSHVILDSDKYLFIVDRANSRIVGDGPHGFRCLVGCDKESIQSNQLNLLTTVSFDTFGNMFVVNQVMNRFLKFQFFENSCTSPFNQPKFCAKPVWDRIGKTFTTEITLGINPTAIFINEKNSIYAINREKKQILIWHKNSTDPSMIISTDFYNISSLFVSLNDDIYIDNGVNGRVKKWISKRNTFVNAMNVFSPCVSLFVDRNDYLYCSMSNFHQIIKIYMHERAMTWIAVAGTGEAGFTSLDLDHPYGIFVDLKFDLYVADCGNNRIQRYLSGNINGITEVGSTSARHTLALSCPTEVTLDYQGFLFIVNSNNHRILRSGSNGIHCIIGCHHSGSTSTQLLFPFNIAFDSFGNLFAVDSGTNRILKFQYLKNSCDMSSMIKWTNLSTLTKNSPMYSQDCDWQSFYYDAFQVKVPENRYYTIRSNAKIDTYGYLYENEFDPLNPTENLLLKDDDGGYNGQFKFEIPLYNDMIYILLVTTFTPITVGDIEINIFGLKNVTIKRLTTSVIIQSTYSSELTTNSAKYCRDYKKPNYYYETLEINVKKTGSYVLWSKSEIDTYGYLYKDDFDPLQPFGNLITQHNGKCNQGQLKFFIDIEANTKYILVVTTYYSNTTGNFTIFISGENNVTVQYFGMYLIQYLRTYMKINILDSKQRSCSIGDRCHFYTTTIGLPLDDILRGEIQPNATLSTQLVSIQISAGLTILMFIGGLVNSIFSYLTFKNREVRQVGCGLYLYASSITSLLTISMFLVNFWFAVLTQINVSTSFSILHGGCIIIEPILKLFLNCDTWLNACIAIERAIQVLKGIHFNRNKSKRVARWIIFILPFCIMVSLIHEPLHRNMFEYKTETIKAYVNKTESDSIDVIKSEKNKRLIETIYQSTTDRHVYGVSFVILLLFNNTILLFYFFILLFHLLLIYFRLYLLFLEVHDKNQ</sequence>
<dbReference type="PANTHER" id="PTHR24104:SF25">
    <property type="entry name" value="PROTEIN LIN-41"/>
    <property type="match status" value="1"/>
</dbReference>
<name>B3G4G9_ADIVA</name>
<dbReference type="GO" id="GO:0043161">
    <property type="term" value="P:proteasome-mediated ubiquitin-dependent protein catabolic process"/>
    <property type="evidence" value="ECO:0007669"/>
    <property type="project" value="TreeGrafter"/>
</dbReference>